<keyword evidence="2" id="KW-0805">Transcription regulation</keyword>
<dbReference type="InterPro" id="IPR047057">
    <property type="entry name" value="MerR_fam"/>
</dbReference>
<comment type="caution">
    <text evidence="6">The sequence shown here is derived from an EMBL/GenBank/DDBJ whole genome shotgun (WGS) entry which is preliminary data.</text>
</comment>
<dbReference type="PANTHER" id="PTHR30204:SF69">
    <property type="entry name" value="MERR-FAMILY TRANSCRIPTIONAL REGULATOR"/>
    <property type="match status" value="1"/>
</dbReference>
<keyword evidence="3" id="KW-0238">DNA-binding</keyword>
<dbReference type="Pfam" id="PF13411">
    <property type="entry name" value="MerR_1"/>
    <property type="match status" value="1"/>
</dbReference>
<gene>
    <name evidence="6" type="ORF">KO481_23780</name>
</gene>
<keyword evidence="1" id="KW-0678">Repressor</keyword>
<dbReference type="RefSeq" id="WP_215919814.1">
    <property type="nucleotide sequence ID" value="NZ_JAHKNI010000008.1"/>
</dbReference>
<protein>
    <submittedName>
        <fullName evidence="6">MerR family transcriptional regulator</fullName>
    </submittedName>
</protein>
<evidence type="ECO:0000259" key="5">
    <source>
        <dbReference type="PROSITE" id="PS50937"/>
    </source>
</evidence>
<evidence type="ECO:0000313" key="7">
    <source>
        <dbReference type="Proteomes" id="UP000733379"/>
    </source>
</evidence>
<dbReference type="PANTHER" id="PTHR30204">
    <property type="entry name" value="REDOX-CYCLING DRUG-SENSING TRANSCRIPTIONAL ACTIVATOR SOXR"/>
    <property type="match status" value="1"/>
</dbReference>
<dbReference type="EMBL" id="JAHKNI010000008">
    <property type="protein sequence ID" value="MBU3064540.1"/>
    <property type="molecule type" value="Genomic_DNA"/>
</dbReference>
<dbReference type="Proteomes" id="UP000733379">
    <property type="component" value="Unassembled WGS sequence"/>
</dbReference>
<keyword evidence="7" id="KW-1185">Reference proteome</keyword>
<name>A0ABS6B5B5_9NOCA</name>
<evidence type="ECO:0000256" key="2">
    <source>
        <dbReference type="ARBA" id="ARBA00023015"/>
    </source>
</evidence>
<dbReference type="InterPro" id="IPR009061">
    <property type="entry name" value="DNA-bd_dom_put_sf"/>
</dbReference>
<dbReference type="Gene3D" id="1.10.1660.10">
    <property type="match status" value="1"/>
</dbReference>
<proteinExistence type="predicted"/>
<evidence type="ECO:0000256" key="3">
    <source>
        <dbReference type="ARBA" id="ARBA00023125"/>
    </source>
</evidence>
<dbReference type="SMART" id="SM00422">
    <property type="entry name" value="HTH_MERR"/>
    <property type="match status" value="1"/>
</dbReference>
<dbReference type="InterPro" id="IPR000551">
    <property type="entry name" value="MerR-type_HTH_dom"/>
</dbReference>
<dbReference type="SUPFAM" id="SSF46955">
    <property type="entry name" value="Putative DNA-binding domain"/>
    <property type="match status" value="1"/>
</dbReference>
<keyword evidence="4" id="KW-0804">Transcription</keyword>
<accession>A0ABS6B5B5</accession>
<evidence type="ECO:0000313" key="6">
    <source>
        <dbReference type="EMBL" id="MBU3064540.1"/>
    </source>
</evidence>
<reference evidence="6 7" key="1">
    <citation type="submission" date="2021-06" db="EMBL/GenBank/DDBJ databases">
        <title>Actinomycetes sequencing.</title>
        <authorList>
            <person name="Shan Q."/>
        </authorList>
    </citation>
    <scope>NUCLEOTIDE SEQUENCE [LARGE SCALE GENOMIC DNA]</scope>
    <source>
        <strain evidence="6 7">NEAU-G5</strain>
    </source>
</reference>
<organism evidence="6 7">
    <name type="scientific">Nocardia albiluteola</name>
    <dbReference type="NCBI Taxonomy" id="2842303"/>
    <lineage>
        <taxon>Bacteria</taxon>
        <taxon>Bacillati</taxon>
        <taxon>Actinomycetota</taxon>
        <taxon>Actinomycetes</taxon>
        <taxon>Mycobacteriales</taxon>
        <taxon>Nocardiaceae</taxon>
        <taxon>Nocardia</taxon>
    </lineage>
</organism>
<dbReference type="PROSITE" id="PS50937">
    <property type="entry name" value="HTH_MERR_2"/>
    <property type="match status" value="1"/>
</dbReference>
<evidence type="ECO:0000256" key="1">
    <source>
        <dbReference type="ARBA" id="ARBA00022491"/>
    </source>
</evidence>
<dbReference type="PRINTS" id="PR00040">
    <property type="entry name" value="HTHMERR"/>
</dbReference>
<feature type="domain" description="HTH merR-type" evidence="5">
    <location>
        <begin position="5"/>
        <end position="74"/>
    </location>
</feature>
<evidence type="ECO:0000256" key="4">
    <source>
        <dbReference type="ARBA" id="ARBA00023163"/>
    </source>
</evidence>
<sequence length="143" mass="16060">MTDSLHTIGEVAGRFGIATSTLRYWEAHGLLKPAARQGGQRRYSDTDITRVALIQIWQNTGQMSLDDIAAVFAGSQTSTDWRTPVRNRVSAIEQAVEQLHIAKHYLEHMLGCPRDNPVDDCPKLRAEIREHGEIGLRSRGLRQ</sequence>